<evidence type="ECO:0000256" key="5">
    <source>
        <dbReference type="ARBA" id="ARBA00023043"/>
    </source>
</evidence>
<dbReference type="EMBL" id="CACRSJ010000109">
    <property type="protein sequence ID" value="VYS61728.1"/>
    <property type="molecule type" value="Genomic_DNA"/>
</dbReference>
<keyword evidence="6 8" id="KW-0472">Membrane</keyword>
<gene>
    <name evidence="10" type="ORF">AN1_LOCUS17157</name>
</gene>
<dbReference type="Proteomes" id="UP000426265">
    <property type="component" value="Unassembled WGS sequence"/>
</dbReference>
<feature type="transmembrane region" description="Helical" evidence="8">
    <location>
        <begin position="520"/>
        <end position="543"/>
    </location>
</feature>
<feature type="domain" description="PGG" evidence="9">
    <location>
        <begin position="516"/>
        <end position="624"/>
    </location>
</feature>
<name>A0A654FLI8_ARATH</name>
<evidence type="ECO:0000256" key="6">
    <source>
        <dbReference type="ARBA" id="ARBA00023136"/>
    </source>
</evidence>
<reference evidence="10 11" key="1">
    <citation type="submission" date="2019-11" db="EMBL/GenBank/DDBJ databases">
        <authorList>
            <person name="Jiao W.-B."/>
            <person name="Schneeberger K."/>
        </authorList>
    </citation>
    <scope>NUCLEOTIDE SEQUENCE [LARGE SCALE GENOMIC DNA]</scope>
    <source>
        <strain evidence="11">cv. An-1</strain>
    </source>
</reference>
<dbReference type="InterPro" id="IPR036770">
    <property type="entry name" value="Ankyrin_rpt-contain_sf"/>
</dbReference>
<keyword evidence="5 7" id="KW-0040">ANK repeat</keyword>
<dbReference type="GO" id="GO:0016020">
    <property type="term" value="C:membrane"/>
    <property type="evidence" value="ECO:0007669"/>
    <property type="project" value="UniProtKB-SubCell"/>
</dbReference>
<organism evidence="10 11">
    <name type="scientific">Arabidopsis thaliana</name>
    <name type="common">Mouse-ear cress</name>
    <dbReference type="NCBI Taxonomy" id="3702"/>
    <lineage>
        <taxon>Eukaryota</taxon>
        <taxon>Viridiplantae</taxon>
        <taxon>Streptophyta</taxon>
        <taxon>Embryophyta</taxon>
        <taxon>Tracheophyta</taxon>
        <taxon>Spermatophyta</taxon>
        <taxon>Magnoliopsida</taxon>
        <taxon>eudicotyledons</taxon>
        <taxon>Gunneridae</taxon>
        <taxon>Pentapetalae</taxon>
        <taxon>rosids</taxon>
        <taxon>malvids</taxon>
        <taxon>Brassicales</taxon>
        <taxon>Brassicaceae</taxon>
        <taxon>Camelineae</taxon>
        <taxon>Arabidopsis</taxon>
    </lineage>
</organism>
<dbReference type="AlphaFoldDB" id="A0A654FLI8"/>
<dbReference type="ExpressionAtlas" id="A0A654FLI8">
    <property type="expression patterns" value="baseline and differential"/>
</dbReference>
<dbReference type="PANTHER" id="PTHR24186:SF46">
    <property type="entry name" value="PROTEIN ACCELERATED CELL DEATH 6-LIKE"/>
    <property type="match status" value="1"/>
</dbReference>
<dbReference type="InterPro" id="IPR026961">
    <property type="entry name" value="PGG_dom"/>
</dbReference>
<dbReference type="PANTHER" id="PTHR24186">
    <property type="entry name" value="PROTEIN PHOSPHATASE 1 REGULATORY SUBUNIT"/>
    <property type="match status" value="1"/>
</dbReference>
<dbReference type="Pfam" id="PF12796">
    <property type="entry name" value="Ank_2"/>
    <property type="match status" value="2"/>
</dbReference>
<feature type="transmembrane region" description="Helical" evidence="8">
    <location>
        <begin position="657"/>
        <end position="677"/>
    </location>
</feature>
<evidence type="ECO:0000256" key="3">
    <source>
        <dbReference type="ARBA" id="ARBA00022737"/>
    </source>
</evidence>
<keyword evidence="4 8" id="KW-1133">Transmembrane helix</keyword>
<dbReference type="PROSITE" id="PS50088">
    <property type="entry name" value="ANK_REPEAT"/>
    <property type="match status" value="1"/>
</dbReference>
<comment type="subcellular location">
    <subcellularLocation>
        <location evidence="1">Membrane</location>
        <topology evidence="1">Multi-pass membrane protein</topology>
    </subcellularLocation>
</comment>
<evidence type="ECO:0000256" key="1">
    <source>
        <dbReference type="ARBA" id="ARBA00004141"/>
    </source>
</evidence>
<evidence type="ECO:0000256" key="2">
    <source>
        <dbReference type="ARBA" id="ARBA00022692"/>
    </source>
</evidence>
<dbReference type="InterPro" id="IPR002110">
    <property type="entry name" value="Ankyrin_rpt"/>
</dbReference>
<evidence type="ECO:0000313" key="10">
    <source>
        <dbReference type="EMBL" id="VYS61728.1"/>
    </source>
</evidence>
<dbReference type="Pfam" id="PF00023">
    <property type="entry name" value="Ank"/>
    <property type="match status" value="1"/>
</dbReference>
<dbReference type="Pfam" id="PF13962">
    <property type="entry name" value="PGG"/>
    <property type="match status" value="1"/>
</dbReference>
<evidence type="ECO:0000259" key="9">
    <source>
        <dbReference type="Pfam" id="PF13962"/>
    </source>
</evidence>
<evidence type="ECO:0000313" key="11">
    <source>
        <dbReference type="Proteomes" id="UP000426265"/>
    </source>
</evidence>
<accession>A0A654FLI8</accession>
<evidence type="ECO:0000256" key="7">
    <source>
        <dbReference type="PROSITE-ProRule" id="PRU00023"/>
    </source>
</evidence>
<sequence length="869" mass="96853">MDENIVSLFHQTSGTPLALLISFTFRLRMDSSEAGLDRIEAQRSTGVYHDQSKQSYSPINLIERGIVRVFRALGFLQVEGEAATPATGDTENVPEFFTNIRFSDPFDLASEYVPMSPEIVSAVSAGEKEWLEVLRSYGKPMECLKSDGGYSVLHLAAVWGRVETVKRIVSECPCLLLEKDSRDQLPLHVAAHAGHIAVVEALVATLTFVSATLSEEEKERVNVYVSKNIDGDTPLHLALKGDNVKTATFLVNTDQRASFLANKDGISPLYMAVEAGKVSLVKAMLKTTKNDGLEGRDSNLISHLEGRKYLVHAALKARKKDMLSVILEECPTLDDELDEEGRTSLSFVASIGFLNGVRYLLHRSTKNVYVCNIDGSFPIHIAAEKRHIERGKVEYSFFNHFAKTELMEKQDVDGNTPLHLAAINWRPRTIIFLLNDRKQKCKFTRNNSGLTALDIAESNQQPNYIFMERVTLMVLLLYFPTKDSSPNYVSPYLHPILEILLQKKITRRSDPPAGDKNKDYVSTLLVVAALVATVTFAAGFTIPGGFNSSGSYLGRATLASDQKLVYFMIFDILAMQSSIVTLAALIWSQLGDPTLVHRSLTVALPSLFFSLLCMHVAFYCGVLVAFAHVKGLVIFLNVSSAIFLFLMLFVLGPHVFLQIPGIPAIFGGYFVLFILLVDEDTDAKASPGKDLIQEKAISFPVVFHMLVFKYSLDQNREYWELSFVFVTVKADILTSVLESDSDLVDSMDEVEQTPLTFVASFASANQICKLYTGSKRFFTSLPESGNAESVGFVLRKYVEDRVGISICRHIRNKEKHQNQQEDVTNNHNEIAKQREVVYCKIHSHTPIHAIDIDVSAKNWKCDGEGVNLR</sequence>
<feature type="transmembrane region" description="Helical" evidence="8">
    <location>
        <begin position="607"/>
        <end position="626"/>
    </location>
</feature>
<feature type="repeat" description="ANK" evidence="7">
    <location>
        <begin position="230"/>
        <end position="252"/>
    </location>
</feature>
<dbReference type="PROSITE" id="PS50297">
    <property type="entry name" value="ANK_REP_REGION"/>
    <property type="match status" value="1"/>
</dbReference>
<keyword evidence="2 8" id="KW-0812">Transmembrane</keyword>
<keyword evidence="3" id="KW-0677">Repeat</keyword>
<feature type="transmembrane region" description="Helical" evidence="8">
    <location>
        <begin position="564"/>
        <end position="587"/>
    </location>
</feature>
<dbReference type="SMART" id="SM00248">
    <property type="entry name" value="ANK"/>
    <property type="match status" value="7"/>
</dbReference>
<feature type="transmembrane region" description="Helical" evidence="8">
    <location>
        <begin position="633"/>
        <end position="651"/>
    </location>
</feature>
<evidence type="ECO:0000256" key="8">
    <source>
        <dbReference type="SAM" id="Phobius"/>
    </source>
</evidence>
<dbReference type="SUPFAM" id="SSF48403">
    <property type="entry name" value="Ankyrin repeat"/>
    <property type="match status" value="1"/>
</dbReference>
<protein>
    <recommendedName>
        <fullName evidence="9">PGG domain-containing protein</fullName>
    </recommendedName>
</protein>
<dbReference type="Gene3D" id="1.25.40.20">
    <property type="entry name" value="Ankyrin repeat-containing domain"/>
    <property type="match status" value="2"/>
</dbReference>
<evidence type="ECO:0000256" key="4">
    <source>
        <dbReference type="ARBA" id="ARBA00022989"/>
    </source>
</evidence>
<proteinExistence type="predicted"/>